<feature type="transmembrane region" description="Helical" evidence="1">
    <location>
        <begin position="35"/>
        <end position="53"/>
    </location>
</feature>
<comment type="caution">
    <text evidence="2">The sequence shown here is derived from an EMBL/GenBank/DDBJ whole genome shotgun (WGS) entry which is preliminary data.</text>
</comment>
<organism evidence="2 3">
    <name type="scientific">Daphnia magna</name>
    <dbReference type="NCBI Taxonomy" id="35525"/>
    <lineage>
        <taxon>Eukaryota</taxon>
        <taxon>Metazoa</taxon>
        <taxon>Ecdysozoa</taxon>
        <taxon>Arthropoda</taxon>
        <taxon>Crustacea</taxon>
        <taxon>Branchiopoda</taxon>
        <taxon>Diplostraca</taxon>
        <taxon>Cladocera</taxon>
        <taxon>Anomopoda</taxon>
        <taxon>Daphniidae</taxon>
        <taxon>Daphnia</taxon>
    </lineage>
</organism>
<keyword evidence="1" id="KW-1133">Transmembrane helix</keyword>
<dbReference type="EMBL" id="JAOYFB010000001">
    <property type="protein sequence ID" value="KAK4004916.1"/>
    <property type="molecule type" value="Genomic_DNA"/>
</dbReference>
<sequence>MATGMGTIVKGIKWKYHGITRTFEDKILHRYLNQYVVTWLIVLCSVVSTFPWAGTNSSKGCRPWNADQLSAGWKCA</sequence>
<reference evidence="2 3" key="1">
    <citation type="journal article" date="2023" name="Nucleic Acids Res.">
        <title>The hologenome of Daphnia magna reveals possible DNA methylation and microbiome-mediated evolution of the host genome.</title>
        <authorList>
            <person name="Chaturvedi A."/>
            <person name="Li X."/>
            <person name="Dhandapani V."/>
            <person name="Marshall H."/>
            <person name="Kissane S."/>
            <person name="Cuenca-Cambronero M."/>
            <person name="Asole G."/>
            <person name="Calvet F."/>
            <person name="Ruiz-Romero M."/>
            <person name="Marangio P."/>
            <person name="Guigo R."/>
            <person name="Rago D."/>
            <person name="Mirbahai L."/>
            <person name="Eastwood N."/>
            <person name="Colbourne J.K."/>
            <person name="Zhou J."/>
            <person name="Mallon E."/>
            <person name="Orsini L."/>
        </authorList>
    </citation>
    <scope>NUCLEOTIDE SEQUENCE [LARGE SCALE GENOMIC DNA]</scope>
    <source>
        <strain evidence="2">LRV0_1</strain>
    </source>
</reference>
<dbReference type="Proteomes" id="UP001234178">
    <property type="component" value="Unassembled WGS sequence"/>
</dbReference>
<accession>A0ABQ9YWE4</accession>
<protein>
    <submittedName>
        <fullName evidence="2">Uncharacterized protein</fullName>
    </submittedName>
</protein>
<proteinExistence type="predicted"/>
<keyword evidence="3" id="KW-1185">Reference proteome</keyword>
<evidence type="ECO:0000313" key="3">
    <source>
        <dbReference type="Proteomes" id="UP001234178"/>
    </source>
</evidence>
<gene>
    <name evidence="2" type="ORF">OUZ56_006645</name>
</gene>
<evidence type="ECO:0000313" key="2">
    <source>
        <dbReference type="EMBL" id="KAK4004916.1"/>
    </source>
</evidence>
<evidence type="ECO:0000256" key="1">
    <source>
        <dbReference type="SAM" id="Phobius"/>
    </source>
</evidence>
<name>A0ABQ9YWE4_9CRUS</name>
<keyword evidence="1" id="KW-0812">Transmembrane</keyword>
<keyword evidence="1" id="KW-0472">Membrane</keyword>